<evidence type="ECO:0000256" key="7">
    <source>
        <dbReference type="SAM" id="SignalP"/>
    </source>
</evidence>
<keyword evidence="5 6" id="KW-0449">Lipoprotein</keyword>
<evidence type="ECO:0000256" key="6">
    <source>
        <dbReference type="PIRNR" id="PIRNR002854"/>
    </source>
</evidence>
<dbReference type="EMBL" id="JAUSRD010000001">
    <property type="protein sequence ID" value="MDP9891060.1"/>
    <property type="molecule type" value="Genomic_DNA"/>
</dbReference>
<dbReference type="GO" id="GO:0016020">
    <property type="term" value="C:membrane"/>
    <property type="evidence" value="ECO:0007669"/>
    <property type="project" value="UniProtKB-SubCell"/>
</dbReference>
<organism evidence="8 9">
    <name type="scientific">Variovorax boronicumulans</name>
    <dbReference type="NCBI Taxonomy" id="436515"/>
    <lineage>
        <taxon>Bacteria</taxon>
        <taxon>Pseudomonadati</taxon>
        <taxon>Pseudomonadota</taxon>
        <taxon>Betaproteobacteria</taxon>
        <taxon>Burkholderiales</taxon>
        <taxon>Comamonadaceae</taxon>
        <taxon>Variovorax</taxon>
    </lineage>
</organism>
<keyword evidence="3" id="KW-0472">Membrane</keyword>
<dbReference type="PIRSF" id="PIRSF002854">
    <property type="entry name" value="MetQ"/>
    <property type="match status" value="1"/>
</dbReference>
<comment type="caution">
    <text evidence="8">The sequence shown here is derived from an EMBL/GenBank/DDBJ whole genome shotgun (WGS) entry which is preliminary data.</text>
</comment>
<evidence type="ECO:0000256" key="4">
    <source>
        <dbReference type="ARBA" id="ARBA00023139"/>
    </source>
</evidence>
<comment type="similarity">
    <text evidence="6">Belongs to the nlpA lipoprotein family.</text>
</comment>
<dbReference type="Gene3D" id="3.40.190.10">
    <property type="entry name" value="Periplasmic binding protein-like II"/>
    <property type="match status" value="2"/>
</dbReference>
<reference evidence="8" key="1">
    <citation type="submission" date="2023-07" db="EMBL/GenBank/DDBJ databases">
        <title>Sorghum-associated microbial communities from plants grown in Nebraska, USA.</title>
        <authorList>
            <person name="Schachtman D."/>
        </authorList>
    </citation>
    <scope>NUCLEOTIDE SEQUENCE</scope>
    <source>
        <strain evidence="8">DS3754</strain>
    </source>
</reference>
<keyword evidence="4" id="KW-0564">Palmitate</keyword>
<evidence type="ECO:0000313" key="9">
    <source>
        <dbReference type="Proteomes" id="UP001242045"/>
    </source>
</evidence>
<dbReference type="Pfam" id="PF03180">
    <property type="entry name" value="Lipoprotein_9"/>
    <property type="match status" value="1"/>
</dbReference>
<dbReference type="PANTHER" id="PTHR30429:SF0">
    <property type="entry name" value="METHIONINE-BINDING LIPOPROTEIN METQ"/>
    <property type="match status" value="1"/>
</dbReference>
<evidence type="ECO:0000313" key="8">
    <source>
        <dbReference type="EMBL" id="MDP9891060.1"/>
    </source>
</evidence>
<sequence length="267" mass="29064">MSLSIRRALSVLTLSIAGLGAAAHAQEVLRVAASPVPHAEILEFIRPQLKAQGVDLQVKVFNDYVQPNLAVSDKQLDANFFQNRPYLESFNKDRKTDIVEVPGSDVHIEPFGAYSQKIKKASELREGAVVAIPSDPSNSGRALALLAREGLIKLKDPSNIKSTARDIVANPKKLVIRELESAQLPRALPDVDLALINTNYALEAKLDPAKDALFIEDGRKSPYANFIASRKDNAASPAVAKLVAALHTPEVRKFIQDKYKGAVIPAF</sequence>
<dbReference type="PANTHER" id="PTHR30429">
    <property type="entry name" value="D-METHIONINE-BINDING LIPOPROTEIN METQ"/>
    <property type="match status" value="1"/>
</dbReference>
<evidence type="ECO:0000256" key="1">
    <source>
        <dbReference type="ARBA" id="ARBA00004635"/>
    </source>
</evidence>
<comment type="subcellular location">
    <subcellularLocation>
        <location evidence="1">Membrane</location>
        <topology evidence="1">Lipid-anchor</topology>
    </subcellularLocation>
</comment>
<name>A0AAW8CRF5_9BURK</name>
<protein>
    <recommendedName>
        <fullName evidence="6">Lipoprotein</fullName>
    </recommendedName>
</protein>
<accession>A0AAW8CRF5</accession>
<dbReference type="InterPro" id="IPR004872">
    <property type="entry name" value="Lipoprotein_NlpA"/>
</dbReference>
<gene>
    <name evidence="8" type="ORF">J2W31_000156</name>
</gene>
<evidence type="ECO:0000256" key="3">
    <source>
        <dbReference type="ARBA" id="ARBA00023136"/>
    </source>
</evidence>
<dbReference type="Proteomes" id="UP001242045">
    <property type="component" value="Unassembled WGS sequence"/>
</dbReference>
<dbReference type="AlphaFoldDB" id="A0AAW8CRF5"/>
<feature type="signal peptide" evidence="7">
    <location>
        <begin position="1"/>
        <end position="25"/>
    </location>
</feature>
<keyword evidence="2 7" id="KW-0732">Signal</keyword>
<evidence type="ECO:0000256" key="2">
    <source>
        <dbReference type="ARBA" id="ARBA00022729"/>
    </source>
</evidence>
<dbReference type="CDD" id="cd13597">
    <property type="entry name" value="PBP2_lipoprotein_Tp32"/>
    <property type="match status" value="1"/>
</dbReference>
<dbReference type="SUPFAM" id="SSF53850">
    <property type="entry name" value="Periplasmic binding protein-like II"/>
    <property type="match status" value="1"/>
</dbReference>
<dbReference type="RefSeq" id="WP_307644500.1">
    <property type="nucleotide sequence ID" value="NZ_JAUSRD010000001.1"/>
</dbReference>
<evidence type="ECO:0000256" key="5">
    <source>
        <dbReference type="ARBA" id="ARBA00023288"/>
    </source>
</evidence>
<feature type="chain" id="PRO_5043420630" description="Lipoprotein" evidence="7">
    <location>
        <begin position="26"/>
        <end position="267"/>
    </location>
</feature>
<proteinExistence type="inferred from homology"/>